<keyword evidence="1" id="KW-0472">Membrane</keyword>
<proteinExistence type="predicted"/>
<feature type="transmembrane region" description="Helical" evidence="1">
    <location>
        <begin position="45"/>
        <end position="66"/>
    </location>
</feature>
<feature type="transmembrane region" description="Helical" evidence="1">
    <location>
        <begin position="7"/>
        <end position="33"/>
    </location>
</feature>
<dbReference type="Proteomes" id="UP000664073">
    <property type="component" value="Unassembled WGS sequence"/>
</dbReference>
<keyword evidence="1" id="KW-0812">Transmembrane</keyword>
<keyword evidence="3" id="KW-1185">Reference proteome</keyword>
<feature type="transmembrane region" description="Helical" evidence="1">
    <location>
        <begin position="117"/>
        <end position="137"/>
    </location>
</feature>
<evidence type="ECO:0000256" key="1">
    <source>
        <dbReference type="SAM" id="Phobius"/>
    </source>
</evidence>
<dbReference type="EMBL" id="JAFVMH010000001">
    <property type="protein sequence ID" value="MBO1324291.1"/>
    <property type="molecule type" value="Genomic_DNA"/>
</dbReference>
<sequence length="162" mass="17900">MKGFSRLAFGIASIMLMLLSFGLIFYGLLNLLAVLLTSWHEGRDAVLLAISYVVIAIAVFDVAKYFMEEEVIKARVNISAVEARRSLTKFITTIVIAVFIEGLVSVFEVSKQDIEQIVYPIGLLVTATVLVLSLALYQRISVETEQRELRKIQDGARGAATS</sequence>
<comment type="caution">
    <text evidence="2">The sequence shown here is derived from an EMBL/GenBank/DDBJ whole genome shotgun (WGS) entry which is preliminary data.</text>
</comment>
<keyword evidence="1" id="KW-1133">Transmembrane helix</keyword>
<name>A0A939HLL3_9PROT</name>
<organism evidence="2 3">
    <name type="scientific">Acetobacter garciniae</name>
    <dbReference type="NCBI Taxonomy" id="2817435"/>
    <lineage>
        <taxon>Bacteria</taxon>
        <taxon>Pseudomonadati</taxon>
        <taxon>Pseudomonadota</taxon>
        <taxon>Alphaproteobacteria</taxon>
        <taxon>Acetobacterales</taxon>
        <taxon>Acetobacteraceae</taxon>
        <taxon>Acetobacter</taxon>
    </lineage>
</organism>
<accession>A0A939HLL3</accession>
<evidence type="ECO:0008006" key="4">
    <source>
        <dbReference type="Google" id="ProtNLM"/>
    </source>
</evidence>
<protein>
    <recommendedName>
        <fullName evidence="4">GNAT family acetyltransferase</fullName>
    </recommendedName>
</protein>
<dbReference type="RefSeq" id="WP_207844923.1">
    <property type="nucleotide sequence ID" value="NZ_JAFVMH010000001.1"/>
</dbReference>
<evidence type="ECO:0000313" key="3">
    <source>
        <dbReference type="Proteomes" id="UP000664073"/>
    </source>
</evidence>
<feature type="transmembrane region" description="Helical" evidence="1">
    <location>
        <begin position="87"/>
        <end position="105"/>
    </location>
</feature>
<gene>
    <name evidence="2" type="ORF">J2D77_03835</name>
</gene>
<dbReference type="AlphaFoldDB" id="A0A939HLL3"/>
<evidence type="ECO:0000313" key="2">
    <source>
        <dbReference type="EMBL" id="MBO1324291.1"/>
    </source>
</evidence>
<reference evidence="2" key="1">
    <citation type="submission" date="2021-03" db="EMBL/GenBank/DDBJ databases">
        <title>The complete genome sequence of Acetobacter sp. TBRC 12339.</title>
        <authorList>
            <person name="Charoenyingcharoen P."/>
            <person name="Yukphan P."/>
        </authorList>
    </citation>
    <scope>NUCLEOTIDE SEQUENCE</scope>
    <source>
        <strain evidence="2">TBRC 12339</strain>
    </source>
</reference>